<evidence type="ECO:0000256" key="2">
    <source>
        <dbReference type="ARBA" id="ARBA00009425"/>
    </source>
</evidence>
<evidence type="ECO:0000313" key="9">
    <source>
        <dbReference type="EMBL" id="GIQ69101.1"/>
    </source>
</evidence>
<gene>
    <name evidence="9" type="primary">mrpB_1</name>
    <name evidence="9" type="ORF">XYCOK13_19250</name>
</gene>
<keyword evidence="6 7" id="KW-0472">Membrane</keyword>
<dbReference type="GO" id="GO:0005886">
    <property type="term" value="C:plasma membrane"/>
    <property type="evidence" value="ECO:0007669"/>
    <property type="project" value="UniProtKB-SubCell"/>
</dbReference>
<evidence type="ECO:0000256" key="6">
    <source>
        <dbReference type="ARBA" id="ARBA00023136"/>
    </source>
</evidence>
<evidence type="ECO:0000259" key="8">
    <source>
        <dbReference type="Pfam" id="PF04039"/>
    </source>
</evidence>
<accession>A0A8J4H3X2</accession>
<evidence type="ECO:0000256" key="3">
    <source>
        <dbReference type="ARBA" id="ARBA00022475"/>
    </source>
</evidence>
<organism evidence="9 10">
    <name type="scientific">Xylanibacillus composti</name>
    <dbReference type="NCBI Taxonomy" id="1572762"/>
    <lineage>
        <taxon>Bacteria</taxon>
        <taxon>Bacillati</taxon>
        <taxon>Bacillota</taxon>
        <taxon>Bacilli</taxon>
        <taxon>Bacillales</taxon>
        <taxon>Paenibacillaceae</taxon>
        <taxon>Xylanibacillus</taxon>
    </lineage>
</organism>
<protein>
    <submittedName>
        <fullName evidence="9">Na(+)/H(+) antiporter subunit B</fullName>
    </submittedName>
</protein>
<dbReference type="RefSeq" id="WP_213411911.1">
    <property type="nucleotide sequence ID" value="NZ_BOVK01000024.1"/>
</dbReference>
<dbReference type="AlphaFoldDB" id="A0A8J4H3X2"/>
<feature type="transmembrane region" description="Helical" evidence="7">
    <location>
        <begin position="36"/>
        <end position="55"/>
    </location>
</feature>
<dbReference type="EMBL" id="BOVK01000024">
    <property type="protein sequence ID" value="GIQ69101.1"/>
    <property type="molecule type" value="Genomic_DNA"/>
</dbReference>
<proteinExistence type="inferred from homology"/>
<keyword evidence="10" id="KW-1185">Reference proteome</keyword>
<evidence type="ECO:0000256" key="4">
    <source>
        <dbReference type="ARBA" id="ARBA00022692"/>
    </source>
</evidence>
<keyword evidence="3" id="KW-1003">Cell membrane</keyword>
<keyword evidence="4 7" id="KW-0812">Transmembrane</keyword>
<evidence type="ECO:0000256" key="7">
    <source>
        <dbReference type="SAM" id="Phobius"/>
    </source>
</evidence>
<feature type="transmembrane region" description="Helical" evidence="7">
    <location>
        <begin position="76"/>
        <end position="95"/>
    </location>
</feature>
<dbReference type="InterPro" id="IPR007182">
    <property type="entry name" value="MnhB"/>
</dbReference>
<dbReference type="PANTHER" id="PTHR33932">
    <property type="entry name" value="NA(+)/H(+) ANTIPORTER SUBUNIT B"/>
    <property type="match status" value="1"/>
</dbReference>
<dbReference type="Pfam" id="PF04039">
    <property type="entry name" value="MnhB"/>
    <property type="match status" value="1"/>
</dbReference>
<comment type="similarity">
    <text evidence="2">Belongs to the CPA3 antiporters (TC 2.A.63) subunit B family.</text>
</comment>
<dbReference type="PANTHER" id="PTHR33932:SF4">
    <property type="entry name" value="NA(+)_H(+) ANTIPORTER SUBUNIT B"/>
    <property type="match status" value="1"/>
</dbReference>
<dbReference type="NCBIfam" id="NF009223">
    <property type="entry name" value="PRK12573.1"/>
    <property type="match status" value="1"/>
</dbReference>
<dbReference type="InterPro" id="IPR050622">
    <property type="entry name" value="CPA3_antiporter_subunitB"/>
</dbReference>
<name>A0A8J4H3X2_9BACL</name>
<comment type="subcellular location">
    <subcellularLocation>
        <location evidence="1">Cell membrane</location>
        <topology evidence="1">Multi-pass membrane protein</topology>
    </subcellularLocation>
</comment>
<feature type="transmembrane region" description="Helical" evidence="7">
    <location>
        <begin position="12"/>
        <end position="30"/>
    </location>
</feature>
<feature type="transmembrane region" description="Helical" evidence="7">
    <location>
        <begin position="115"/>
        <end position="136"/>
    </location>
</feature>
<evidence type="ECO:0000256" key="5">
    <source>
        <dbReference type="ARBA" id="ARBA00022989"/>
    </source>
</evidence>
<evidence type="ECO:0000313" key="10">
    <source>
        <dbReference type="Proteomes" id="UP000677918"/>
    </source>
</evidence>
<evidence type="ECO:0000256" key="1">
    <source>
        <dbReference type="ARBA" id="ARBA00004651"/>
    </source>
</evidence>
<feature type="domain" description="Na+/H+ antiporter MnhB subunit-related protein" evidence="8">
    <location>
        <begin position="7"/>
        <end position="130"/>
    </location>
</feature>
<keyword evidence="5 7" id="KW-1133">Transmembrane helix</keyword>
<comment type="caution">
    <text evidence="9">The sequence shown here is derived from an EMBL/GenBank/DDBJ whole genome shotgun (WGS) entry which is preliminary data.</text>
</comment>
<reference evidence="9" key="1">
    <citation type="submission" date="2021-04" db="EMBL/GenBank/DDBJ databases">
        <title>Draft genome sequence of Xylanibacillus composti strain K13.</title>
        <authorList>
            <person name="Uke A."/>
            <person name="Chhe C."/>
            <person name="Baramee S."/>
            <person name="Kosugi A."/>
        </authorList>
    </citation>
    <scope>NUCLEOTIDE SEQUENCE</scope>
    <source>
        <strain evidence="9">K13</strain>
    </source>
</reference>
<sequence>MKFTDIILQTTTKVLVFIILTYSVYILFAGHHNPGGGFIGGLITASSLVLLYMAFDVQTVRKIVPFDFKRVGAIGVIIALLTGTSALLFGAPFLFQTFSYVDLPVFGTRELATAVLFDLGVYFAVIGTAITIILSISEDR</sequence>
<dbReference type="Proteomes" id="UP000677918">
    <property type="component" value="Unassembled WGS sequence"/>
</dbReference>